<organism evidence="2 3">
    <name type="scientific">Puccinia striiformis f. sp. tritici PST-78</name>
    <dbReference type="NCBI Taxonomy" id="1165861"/>
    <lineage>
        <taxon>Eukaryota</taxon>
        <taxon>Fungi</taxon>
        <taxon>Dikarya</taxon>
        <taxon>Basidiomycota</taxon>
        <taxon>Pucciniomycotina</taxon>
        <taxon>Pucciniomycetes</taxon>
        <taxon>Pucciniales</taxon>
        <taxon>Pucciniaceae</taxon>
        <taxon>Puccinia</taxon>
    </lineage>
</organism>
<feature type="region of interest" description="Disordered" evidence="1">
    <location>
        <begin position="175"/>
        <end position="200"/>
    </location>
</feature>
<evidence type="ECO:0000313" key="2">
    <source>
        <dbReference type="EMBL" id="KNE91489.1"/>
    </source>
</evidence>
<feature type="compositionally biased region" description="Low complexity" evidence="1">
    <location>
        <begin position="1"/>
        <end position="10"/>
    </location>
</feature>
<accession>A0A0L0UXN8</accession>
<comment type="caution">
    <text evidence="2">The sequence shown here is derived from an EMBL/GenBank/DDBJ whole genome shotgun (WGS) entry which is preliminary data.</text>
</comment>
<reference evidence="3" key="1">
    <citation type="submission" date="2014-03" db="EMBL/GenBank/DDBJ databases">
        <title>The Genome Sequence of Puccinia striiformis f. sp. tritici PST-78.</title>
        <authorList>
            <consortium name="The Broad Institute Genome Sequencing Platform"/>
            <person name="Cuomo C."/>
            <person name="Hulbert S."/>
            <person name="Chen X."/>
            <person name="Walker B."/>
            <person name="Young S.K."/>
            <person name="Zeng Q."/>
            <person name="Gargeya S."/>
            <person name="Fitzgerald M."/>
            <person name="Haas B."/>
            <person name="Abouelleil A."/>
            <person name="Alvarado L."/>
            <person name="Arachchi H.M."/>
            <person name="Berlin A.M."/>
            <person name="Chapman S.B."/>
            <person name="Goldberg J."/>
            <person name="Griggs A."/>
            <person name="Gujja S."/>
            <person name="Hansen M."/>
            <person name="Howarth C."/>
            <person name="Imamovic A."/>
            <person name="Larimer J."/>
            <person name="McCowan C."/>
            <person name="Montmayeur A."/>
            <person name="Murphy C."/>
            <person name="Neiman D."/>
            <person name="Pearson M."/>
            <person name="Priest M."/>
            <person name="Roberts A."/>
            <person name="Saif S."/>
            <person name="Shea T."/>
            <person name="Sisk P."/>
            <person name="Sykes S."/>
            <person name="Wortman J."/>
            <person name="Nusbaum C."/>
            <person name="Birren B."/>
        </authorList>
    </citation>
    <scope>NUCLEOTIDE SEQUENCE [LARGE SCALE GENOMIC DNA]</scope>
    <source>
        <strain evidence="3">race PST-78</strain>
    </source>
</reference>
<feature type="compositionally biased region" description="Polar residues" evidence="1">
    <location>
        <begin position="91"/>
        <end position="101"/>
    </location>
</feature>
<dbReference type="Proteomes" id="UP000054564">
    <property type="component" value="Unassembled WGS sequence"/>
</dbReference>
<proteinExistence type="predicted"/>
<feature type="region of interest" description="Disordered" evidence="1">
    <location>
        <begin position="1"/>
        <end position="21"/>
    </location>
</feature>
<dbReference type="EMBL" id="AJIL01000201">
    <property type="protein sequence ID" value="KNE91489.1"/>
    <property type="molecule type" value="Genomic_DNA"/>
</dbReference>
<sequence length="246" mass="27329">MLARPASVSSPPHPSPSDKTLLQSISEISTLKDLHPSSLPVYTHRINSAVMQSTALSQAAVESKEPSPVDLATCHTSSVDDSNKSHRAASLKSSTMMSTSPNHRRMEPFIRPPPMIKEELLSLTMPDVMKPDSYRIPRRESIHSPSASTFNSKNLNRLNKITNPSLLTRVKDKVLHRSNSQKSKSSRPEDEREIPFGVPPADLDWLTPHIGTSTQKSSTPYLSESRLASIERWRIAVYLTDLLKGM</sequence>
<feature type="region of interest" description="Disordered" evidence="1">
    <location>
        <begin position="74"/>
        <end position="110"/>
    </location>
</feature>
<name>A0A0L0UXN8_9BASI</name>
<dbReference type="AlphaFoldDB" id="A0A0L0UXN8"/>
<keyword evidence="3" id="KW-1185">Reference proteome</keyword>
<evidence type="ECO:0000256" key="1">
    <source>
        <dbReference type="SAM" id="MobiDB-lite"/>
    </source>
</evidence>
<protein>
    <submittedName>
        <fullName evidence="2">Uncharacterized protein</fullName>
    </submittedName>
</protein>
<evidence type="ECO:0000313" key="3">
    <source>
        <dbReference type="Proteomes" id="UP000054564"/>
    </source>
</evidence>
<gene>
    <name evidence="2" type="ORF">PSTG_15086</name>
</gene>
<dbReference type="OrthoDB" id="2504900at2759"/>